<dbReference type="RefSeq" id="WP_117443122.1">
    <property type="nucleotide sequence ID" value="NZ_JAJFEN010000050.1"/>
</dbReference>
<name>A0A3E2VWB3_CLOIN</name>
<dbReference type="Gene3D" id="3.40.50.300">
    <property type="entry name" value="P-loop containing nucleotide triphosphate hydrolases"/>
    <property type="match status" value="1"/>
</dbReference>
<keyword evidence="1" id="KW-0418">Kinase</keyword>
<dbReference type="Pfam" id="PF13671">
    <property type="entry name" value="AAA_33"/>
    <property type="match status" value="1"/>
</dbReference>
<proteinExistence type="predicted"/>
<dbReference type="AlphaFoldDB" id="A0A3E2VWB3"/>
<dbReference type="OrthoDB" id="1648091at2"/>
<dbReference type="Proteomes" id="UP000260025">
    <property type="component" value="Unassembled WGS sequence"/>
</dbReference>
<gene>
    <name evidence="1" type="ORF">DXA38_10335</name>
</gene>
<dbReference type="GO" id="GO:0016301">
    <property type="term" value="F:kinase activity"/>
    <property type="evidence" value="ECO:0007669"/>
    <property type="project" value="UniProtKB-KW"/>
</dbReference>
<evidence type="ECO:0000313" key="2">
    <source>
        <dbReference type="Proteomes" id="UP000260025"/>
    </source>
</evidence>
<dbReference type="InterPro" id="IPR027417">
    <property type="entry name" value="P-loop_NTPase"/>
</dbReference>
<dbReference type="EMBL" id="QVEV01000013">
    <property type="protein sequence ID" value="RGC15543.1"/>
    <property type="molecule type" value="Genomic_DNA"/>
</dbReference>
<protein>
    <submittedName>
        <fullName evidence="1">Kinase</fullName>
    </submittedName>
</protein>
<reference evidence="1 2" key="1">
    <citation type="submission" date="2018-08" db="EMBL/GenBank/DDBJ databases">
        <title>A genome reference for cultivated species of the human gut microbiota.</title>
        <authorList>
            <person name="Zou Y."/>
            <person name="Xue W."/>
            <person name="Luo G."/>
        </authorList>
    </citation>
    <scope>NUCLEOTIDE SEQUENCE [LARGE SCALE GENOMIC DNA]</scope>
    <source>
        <strain evidence="1 2">OF01-2LB</strain>
    </source>
</reference>
<dbReference type="SUPFAM" id="SSF52540">
    <property type="entry name" value="P-loop containing nucleoside triphosphate hydrolases"/>
    <property type="match status" value="1"/>
</dbReference>
<comment type="caution">
    <text evidence="1">The sequence shown here is derived from an EMBL/GenBank/DDBJ whole genome shotgun (WGS) entry which is preliminary data.</text>
</comment>
<accession>A0A3E2VWB3</accession>
<evidence type="ECO:0000313" key="1">
    <source>
        <dbReference type="EMBL" id="RGC15543.1"/>
    </source>
</evidence>
<keyword evidence="1" id="KW-0808">Transferase</keyword>
<organism evidence="1 2">
    <name type="scientific">Clostridium innocuum</name>
    <dbReference type="NCBI Taxonomy" id="1522"/>
    <lineage>
        <taxon>Bacteria</taxon>
        <taxon>Bacillati</taxon>
        <taxon>Bacillota</taxon>
        <taxon>Clostridia</taxon>
        <taxon>Eubacteriales</taxon>
        <taxon>Clostridiaceae</taxon>
        <taxon>Clostridium</taxon>
    </lineage>
</organism>
<sequence length="203" mass="23952">MKKTLLLLAGYPGTGKSYLMHKIQRHYPMFHILSPDDYKEEMWDRYGFDSMEEKEANIQKAWTKYYEDMEDMMHMHMSVLSDYPFSEKQRSRLEQMASANSYQIVTIRLYADLDVLYERQRARDLDVTRHPGHIAGSYHKGDTILKRDNQPCMVGYEEFMDRCKNRGYGSFALGTVIELDVTDFNRADYPSLMERLKGLLQEA</sequence>